<evidence type="ECO:0000313" key="5">
    <source>
        <dbReference type="EMBL" id="PKC00737.1"/>
    </source>
</evidence>
<reference evidence="10 11" key="1">
    <citation type="submission" date="2016-04" db="EMBL/GenBank/DDBJ databases">
        <title>Genome analyses suggest a sexual origin of heterokaryosis in a supposedly ancient asexual fungus.</title>
        <authorList>
            <person name="Ropars J."/>
            <person name="Sedzielewska K."/>
            <person name="Noel J."/>
            <person name="Charron P."/>
            <person name="Farinelli L."/>
            <person name="Marton T."/>
            <person name="Kruger M."/>
            <person name="Pelin A."/>
            <person name="Brachmann A."/>
            <person name="Corradi N."/>
        </authorList>
    </citation>
    <scope>NUCLEOTIDE SEQUENCE [LARGE SCALE GENOMIC DNA]</scope>
    <source>
        <strain evidence="6 10">A5</strain>
        <strain evidence="8 11">C2</strain>
    </source>
</reference>
<dbReference type="VEuPathDB" id="FungiDB:FUN_015209"/>
<evidence type="ECO:0000313" key="9">
    <source>
        <dbReference type="Proteomes" id="UP000232688"/>
    </source>
</evidence>
<accession>A0A2I1F315</accession>
<reference evidence="4" key="5">
    <citation type="submission" date="2020-05" db="EMBL/GenBank/DDBJ databases">
        <authorList>
            <person name="Rincon C."/>
            <person name="Sanders R I."/>
            <person name="Robbins C."/>
            <person name="Chaturvedi A."/>
        </authorList>
    </citation>
    <scope>NUCLEOTIDE SEQUENCE</scope>
    <source>
        <strain evidence="4">CHB12</strain>
    </source>
</reference>
<evidence type="ECO:0000256" key="1">
    <source>
        <dbReference type="ARBA" id="ARBA00022963"/>
    </source>
</evidence>
<evidence type="ECO:0000313" key="6">
    <source>
        <dbReference type="EMBL" id="PKC03579.1"/>
    </source>
</evidence>
<dbReference type="Proteomes" id="UP000232722">
    <property type="component" value="Unassembled WGS sequence"/>
</dbReference>
<dbReference type="PANTHER" id="PTHR11005">
    <property type="entry name" value="LYSOSOMAL ACID LIPASE-RELATED"/>
    <property type="match status" value="1"/>
</dbReference>
<dbReference type="SUPFAM" id="SSF53474">
    <property type="entry name" value="alpha/beta-Hydrolases"/>
    <property type="match status" value="1"/>
</dbReference>
<reference evidence="7 9" key="4">
    <citation type="submission" date="2017-10" db="EMBL/GenBank/DDBJ databases">
        <title>Genome analyses suggest a sexual origin of heterokaryosis in a supposedly ancient asexual fungus.</title>
        <authorList>
            <person name="Corradi N."/>
            <person name="Sedzielewska K."/>
            <person name="Noel J."/>
            <person name="Charron P."/>
            <person name="Farinelli L."/>
            <person name="Marton T."/>
            <person name="Kruger M."/>
            <person name="Pelin A."/>
            <person name="Brachmann A."/>
            <person name="Corradi N."/>
        </authorList>
    </citation>
    <scope>NUCLEOTIDE SEQUENCE [LARGE SCALE GENOMIC DNA]</scope>
    <source>
        <strain evidence="7 9">A1</strain>
    </source>
</reference>
<dbReference type="GO" id="GO:0016787">
    <property type="term" value="F:hydrolase activity"/>
    <property type="evidence" value="ECO:0007669"/>
    <property type="project" value="UniProtKB-KW"/>
</dbReference>
<dbReference type="EMBL" id="LLXL01000038">
    <property type="protein sequence ID" value="PKK79670.1"/>
    <property type="molecule type" value="Genomic_DNA"/>
</dbReference>
<dbReference type="Pfam" id="PF00561">
    <property type="entry name" value="Abhydrolase_1"/>
    <property type="match status" value="1"/>
</dbReference>
<dbReference type="OrthoDB" id="9974421at2759"/>
<keyword evidence="1" id="KW-0442">Lipid degradation</keyword>
<evidence type="ECO:0000259" key="3">
    <source>
        <dbReference type="Pfam" id="PF00561"/>
    </source>
</evidence>
<keyword evidence="2" id="KW-0443">Lipid metabolism</keyword>
<gene>
    <name evidence="4" type="ORF">CHRIB12_LOCUS11374</name>
    <name evidence="7" type="ORF">RhiirA1_433045</name>
    <name evidence="5" type="ORF">RhiirA5_403114</name>
    <name evidence="6" type="ORF">RhiirA5_451003</name>
    <name evidence="8" type="ORF">RhiirC2_823762</name>
</gene>
<evidence type="ECO:0000313" key="8">
    <source>
        <dbReference type="EMBL" id="PKK79670.1"/>
    </source>
</evidence>
<reference evidence="6 10" key="2">
    <citation type="submission" date="2017-09" db="EMBL/GenBank/DDBJ databases">
        <title>Extensive intraspecific genome diversity in a model arbuscular mycorrhizal fungus.</title>
        <authorList>
            <person name="Chen E.C."/>
            <person name="Morin E."/>
            <person name="Beaudet D."/>
            <person name="Noel J."/>
            <person name="Ndikumana S."/>
            <person name="Charron P."/>
            <person name="St-Onge C."/>
            <person name="Giorgi J."/>
            <person name="Grigoriev I.V."/>
            <person name="Roux C."/>
            <person name="Martin F.M."/>
            <person name="Corradi N."/>
        </authorList>
    </citation>
    <scope>NUCLEOTIDE SEQUENCE [LARGE SCALE GENOMIC DNA]</scope>
    <source>
        <strain evidence="6 10">A5</strain>
    </source>
</reference>
<evidence type="ECO:0000313" key="10">
    <source>
        <dbReference type="Proteomes" id="UP000232722"/>
    </source>
</evidence>
<dbReference type="AlphaFoldDB" id="A0A2I1F315"/>
<dbReference type="EMBL" id="CAGKOT010000024">
    <property type="protein sequence ID" value="CAB5367673.1"/>
    <property type="molecule type" value="Genomic_DNA"/>
</dbReference>
<dbReference type="GO" id="GO:0016042">
    <property type="term" value="P:lipid catabolic process"/>
    <property type="evidence" value="ECO:0007669"/>
    <property type="project" value="UniProtKB-KW"/>
</dbReference>
<dbReference type="Proteomes" id="UP000233469">
    <property type="component" value="Unassembled WGS sequence"/>
</dbReference>
<feature type="domain" description="AB hydrolase-1" evidence="3">
    <location>
        <begin position="152"/>
        <end position="446"/>
    </location>
</feature>
<name>A0A2I1F315_9GLOM</name>
<dbReference type="InterPro" id="IPR029058">
    <property type="entry name" value="AB_hydrolase_fold"/>
</dbReference>
<proteinExistence type="predicted"/>
<dbReference type="Gene3D" id="3.40.50.1820">
    <property type="entry name" value="alpha/beta hydrolase"/>
    <property type="match status" value="1"/>
</dbReference>
<dbReference type="Proteomes" id="UP000684084">
    <property type="component" value="Unassembled WGS sequence"/>
</dbReference>
<comment type="caution">
    <text evidence="6">The sequence shown here is derived from an EMBL/GenBank/DDBJ whole genome shotgun (WGS) entry which is preliminary data.</text>
</comment>
<dbReference type="EMBL" id="LLXJ01001159">
    <property type="protein sequence ID" value="PKC03579.1"/>
    <property type="molecule type" value="Genomic_DNA"/>
</dbReference>
<evidence type="ECO:0000313" key="7">
    <source>
        <dbReference type="EMBL" id="PKC76314.1"/>
    </source>
</evidence>
<dbReference type="VEuPathDB" id="FungiDB:RhiirA1_433045"/>
<evidence type="ECO:0000256" key="2">
    <source>
        <dbReference type="ARBA" id="ARBA00023098"/>
    </source>
</evidence>
<reference evidence="9 11" key="3">
    <citation type="submission" date="2017-10" db="EMBL/GenBank/DDBJ databases">
        <title>Extensive intraspecific genome diversity in a model arbuscular mycorrhizal fungus.</title>
        <authorList>
            <person name="Chen E.C.H."/>
            <person name="Morin E."/>
            <person name="Baudet D."/>
            <person name="Noel J."/>
            <person name="Ndikumana S."/>
            <person name="Charron P."/>
            <person name="St-Onge C."/>
            <person name="Giorgi J."/>
            <person name="Grigoriev I.V."/>
            <person name="Roux C."/>
            <person name="Martin F.M."/>
            <person name="Corradi N."/>
        </authorList>
    </citation>
    <scope>NUCLEOTIDE SEQUENCE [LARGE SCALE GENOMIC DNA]</scope>
    <source>
        <strain evidence="7 9">A1</strain>
        <strain evidence="8 11">C2</strain>
    </source>
</reference>
<protein>
    <submittedName>
        <fullName evidence="6">Alpha/beta-hydrolase</fullName>
    </submittedName>
</protein>
<dbReference type="EMBL" id="LLXH01000004">
    <property type="protein sequence ID" value="PKC76314.1"/>
    <property type="molecule type" value="Genomic_DNA"/>
</dbReference>
<dbReference type="VEuPathDB" id="FungiDB:RhiirFUN_011005"/>
<dbReference type="Proteomes" id="UP000232688">
    <property type="component" value="Unassembled WGS sequence"/>
</dbReference>
<dbReference type="EMBL" id="LLXJ01001796">
    <property type="protein sequence ID" value="PKC00737.1"/>
    <property type="molecule type" value="Genomic_DNA"/>
</dbReference>
<evidence type="ECO:0000313" key="4">
    <source>
        <dbReference type="EMBL" id="CAB5367673.1"/>
    </source>
</evidence>
<organism evidence="6 10">
    <name type="scientific">Rhizophagus irregularis</name>
    <dbReference type="NCBI Taxonomy" id="588596"/>
    <lineage>
        <taxon>Eukaryota</taxon>
        <taxon>Fungi</taxon>
        <taxon>Fungi incertae sedis</taxon>
        <taxon>Mucoromycota</taxon>
        <taxon>Glomeromycotina</taxon>
        <taxon>Glomeromycetes</taxon>
        <taxon>Glomerales</taxon>
        <taxon>Glomeraceae</taxon>
        <taxon>Rhizophagus</taxon>
    </lineage>
</organism>
<keyword evidence="6" id="KW-0378">Hydrolase</keyword>
<sequence length="488" mass="56817">MKVPIISRLNSRDYQALVFGLFFLFLERSVRLVTYCFPNFVLEYLRSLSQKLYSMNHEDTRTDPAKIIQFSTTFREMVEYWGYSMEEHIVKTRDDYLLGIHRIPTGKFSDDDDDKSAESHIKSVFNNCGIPLSAIRTKYPRSSTKETKEKKPVVLLYHGLMMCSEIWMCNMEEERQLPFLLADAGYDVWFGNARGNKYSMKHTRYKPNEGQFWEYSMDEFALFDLPDTIDYILETTGVPSLTYIGFSQGTAQSFAALSINPSLNNKVNLFIALAPATSPVGLQNPIVDAFIKASPNIVYLFFGRKAFLTMTMFWQKVLSPPIYTELLDRCMKLLFGWEGKNMTKDQKSVSYSHLYSFTSVKSLVHWFQIIRAKKFQMYDELPPYSSSTAMGYYCHEFPTRQIKTPIGVFYGGSDSLVDIKVLLKQLPKPVFTKEVQPYEHLDFLWASDVHKTVFPELFDLLSKYNNVRHKIDEEINNDYQHINEKEFN</sequence>
<dbReference type="InterPro" id="IPR000073">
    <property type="entry name" value="AB_hydrolase_1"/>
</dbReference>
<evidence type="ECO:0000313" key="11">
    <source>
        <dbReference type="Proteomes" id="UP000233469"/>
    </source>
</evidence>